<feature type="transmembrane region" description="Helical" evidence="9">
    <location>
        <begin position="337"/>
        <end position="356"/>
    </location>
</feature>
<keyword evidence="6 9" id="KW-1133">Transmembrane helix</keyword>
<dbReference type="OrthoDB" id="5342349at2"/>
<evidence type="ECO:0000256" key="1">
    <source>
        <dbReference type="ARBA" id="ARBA00004429"/>
    </source>
</evidence>
<evidence type="ECO:0000256" key="3">
    <source>
        <dbReference type="ARBA" id="ARBA00022475"/>
    </source>
</evidence>
<dbReference type="Proteomes" id="UP000199628">
    <property type="component" value="Unassembled WGS sequence"/>
</dbReference>
<gene>
    <name evidence="10" type="ORF">SAMN04488239_105171</name>
</gene>
<keyword evidence="2" id="KW-0813">Transport</keyword>
<evidence type="ECO:0000256" key="6">
    <source>
        <dbReference type="ARBA" id="ARBA00022989"/>
    </source>
</evidence>
<evidence type="ECO:0000256" key="8">
    <source>
        <dbReference type="ARBA" id="ARBA00035655"/>
    </source>
</evidence>
<feature type="transmembrane region" description="Helical" evidence="9">
    <location>
        <begin position="185"/>
        <end position="208"/>
    </location>
</feature>
<dbReference type="InterPro" id="IPR007272">
    <property type="entry name" value="Sulf_transp_TsuA/YedE"/>
</dbReference>
<evidence type="ECO:0000313" key="11">
    <source>
        <dbReference type="Proteomes" id="UP000199628"/>
    </source>
</evidence>
<evidence type="ECO:0000256" key="2">
    <source>
        <dbReference type="ARBA" id="ARBA00022448"/>
    </source>
</evidence>
<keyword evidence="3" id="KW-1003">Cell membrane</keyword>
<feature type="transmembrane region" description="Helical" evidence="9">
    <location>
        <begin position="267"/>
        <end position="289"/>
    </location>
</feature>
<feature type="transmembrane region" description="Helical" evidence="9">
    <location>
        <begin position="92"/>
        <end position="113"/>
    </location>
</feature>
<reference evidence="11" key="1">
    <citation type="submission" date="2016-10" db="EMBL/GenBank/DDBJ databases">
        <authorList>
            <person name="Varghese N."/>
            <person name="Submissions S."/>
        </authorList>
    </citation>
    <scope>NUCLEOTIDE SEQUENCE [LARGE SCALE GENOMIC DNA]</scope>
    <source>
        <strain evidence="11">CGMCC 1.9108</strain>
    </source>
</reference>
<dbReference type="EMBL" id="FMZV01000005">
    <property type="protein sequence ID" value="SDD11695.1"/>
    <property type="molecule type" value="Genomic_DNA"/>
</dbReference>
<keyword evidence="7 9" id="KW-0472">Membrane</keyword>
<dbReference type="STRING" id="639004.SAMN04488239_105171"/>
<dbReference type="AlphaFoldDB" id="A0A1G6S6A3"/>
<evidence type="ECO:0000313" key="10">
    <source>
        <dbReference type="EMBL" id="SDD11695.1"/>
    </source>
</evidence>
<keyword evidence="5 9" id="KW-0812">Transmembrane</keyword>
<evidence type="ECO:0000256" key="4">
    <source>
        <dbReference type="ARBA" id="ARBA00022519"/>
    </source>
</evidence>
<sequence length="363" mass="37232">MVETWKELAVESADFYIAWGGLLIGIAFGFIVYRTNFCTMGSISDILSFGDWNRFRAWLLAIAIAVFGVWLIEGAAIADMTLSMYQTPSLGWGANIAGGLIFGFGMVFSGGCISRNLVRAGGGDLRSIVVLLITGIFGYMTIGGLLGPLRVAIFDPLSADLSGAGMEDQSLGAVLSGLTGIPVDAATTASTMIVVAGLLAFCFASASFRTSPRNLVAGVGIGLCVVLGWVLTGLTFDEFADNPTLISLSYVRPVGDSIDYLMRYTALGAPGFGIVTVAGALIGGLAGALSMGRLHLTTFADQADSIRNMFGAALMGIGGVLALGCTVGQALTGVSTLAVGSLITFAAIVLGGVAGVKTMEAIA</sequence>
<comment type="subcellular location">
    <subcellularLocation>
        <location evidence="1">Cell inner membrane</location>
        <topology evidence="1">Multi-pass membrane protein</topology>
    </subcellularLocation>
</comment>
<feature type="transmembrane region" description="Helical" evidence="9">
    <location>
        <begin position="15"/>
        <end position="34"/>
    </location>
</feature>
<protein>
    <submittedName>
        <fullName evidence="10">Uncharacterized protein</fullName>
    </submittedName>
</protein>
<dbReference type="Pfam" id="PF04143">
    <property type="entry name" value="Sulf_transp"/>
    <property type="match status" value="1"/>
</dbReference>
<evidence type="ECO:0000256" key="7">
    <source>
        <dbReference type="ARBA" id="ARBA00023136"/>
    </source>
</evidence>
<organism evidence="10 11">
    <name type="scientific">Ruegeria marina</name>
    <dbReference type="NCBI Taxonomy" id="639004"/>
    <lineage>
        <taxon>Bacteria</taxon>
        <taxon>Pseudomonadati</taxon>
        <taxon>Pseudomonadota</taxon>
        <taxon>Alphaproteobacteria</taxon>
        <taxon>Rhodobacterales</taxon>
        <taxon>Roseobacteraceae</taxon>
        <taxon>Ruegeria</taxon>
    </lineage>
</organism>
<feature type="transmembrane region" description="Helical" evidence="9">
    <location>
        <begin position="215"/>
        <end position="236"/>
    </location>
</feature>
<keyword evidence="4" id="KW-0997">Cell inner membrane</keyword>
<dbReference type="PANTHER" id="PTHR30574:SF1">
    <property type="entry name" value="SULPHUR TRANSPORT DOMAIN-CONTAINING PROTEIN"/>
    <property type="match status" value="1"/>
</dbReference>
<keyword evidence="11" id="KW-1185">Reference proteome</keyword>
<dbReference type="PANTHER" id="PTHR30574">
    <property type="entry name" value="INNER MEMBRANE PROTEIN YEDE"/>
    <property type="match status" value="1"/>
</dbReference>
<accession>A0A1G6S6A3</accession>
<feature type="transmembrane region" description="Helical" evidence="9">
    <location>
        <begin position="125"/>
        <end position="146"/>
    </location>
</feature>
<name>A0A1G6S6A3_9RHOB</name>
<evidence type="ECO:0000256" key="5">
    <source>
        <dbReference type="ARBA" id="ARBA00022692"/>
    </source>
</evidence>
<feature type="transmembrane region" description="Helical" evidence="9">
    <location>
        <begin position="310"/>
        <end position="331"/>
    </location>
</feature>
<comment type="similarity">
    <text evidence="8">Belongs to the TsuA/YedE (TC 9.B.102) family.</text>
</comment>
<proteinExistence type="inferred from homology"/>
<dbReference type="GO" id="GO:0005886">
    <property type="term" value="C:plasma membrane"/>
    <property type="evidence" value="ECO:0007669"/>
    <property type="project" value="UniProtKB-SubCell"/>
</dbReference>
<evidence type="ECO:0000256" key="9">
    <source>
        <dbReference type="SAM" id="Phobius"/>
    </source>
</evidence>
<dbReference type="RefSeq" id="WP_093030019.1">
    <property type="nucleotide sequence ID" value="NZ_FMZV01000005.1"/>
</dbReference>
<feature type="transmembrane region" description="Helical" evidence="9">
    <location>
        <begin position="55"/>
        <end position="72"/>
    </location>
</feature>